<keyword evidence="2 5" id="KW-0812">Transmembrane</keyword>
<evidence type="ECO:0000256" key="5">
    <source>
        <dbReference type="SAM" id="Phobius"/>
    </source>
</evidence>
<dbReference type="RefSeq" id="WP_189048723.1">
    <property type="nucleotide sequence ID" value="NZ_BMJQ01000010.1"/>
</dbReference>
<evidence type="ECO:0000256" key="4">
    <source>
        <dbReference type="ARBA" id="ARBA00023136"/>
    </source>
</evidence>
<accession>A0A8J2YVR2</accession>
<feature type="transmembrane region" description="Helical" evidence="5">
    <location>
        <begin position="186"/>
        <end position="207"/>
    </location>
</feature>
<dbReference type="PANTHER" id="PTHR30249">
    <property type="entry name" value="PUTATIVE SEROTONIN TRANSPORTER"/>
    <property type="match status" value="1"/>
</dbReference>
<dbReference type="PANTHER" id="PTHR30249:SF0">
    <property type="entry name" value="PLASTIDAL GLYCOLATE_GLYCERATE TRANSLOCATOR 1, CHLOROPLASTIC"/>
    <property type="match status" value="1"/>
</dbReference>
<organism evidence="6 7">
    <name type="scientific">Aliidongia dinghuensis</name>
    <dbReference type="NCBI Taxonomy" id="1867774"/>
    <lineage>
        <taxon>Bacteria</taxon>
        <taxon>Pseudomonadati</taxon>
        <taxon>Pseudomonadota</taxon>
        <taxon>Alphaproteobacteria</taxon>
        <taxon>Rhodospirillales</taxon>
        <taxon>Dongiaceae</taxon>
        <taxon>Aliidongia</taxon>
    </lineage>
</organism>
<evidence type="ECO:0000256" key="3">
    <source>
        <dbReference type="ARBA" id="ARBA00022989"/>
    </source>
</evidence>
<comment type="subcellular location">
    <subcellularLocation>
        <location evidence="1">Membrane</location>
        <topology evidence="1">Multi-pass membrane protein</topology>
    </subcellularLocation>
</comment>
<feature type="transmembrane region" description="Helical" evidence="5">
    <location>
        <begin position="42"/>
        <end position="61"/>
    </location>
</feature>
<name>A0A8J2YVR2_9PROT</name>
<reference evidence="6" key="1">
    <citation type="journal article" date="2014" name="Int. J. Syst. Evol. Microbiol.">
        <title>Complete genome sequence of Corynebacterium casei LMG S-19264T (=DSM 44701T), isolated from a smear-ripened cheese.</title>
        <authorList>
            <consortium name="US DOE Joint Genome Institute (JGI-PGF)"/>
            <person name="Walter F."/>
            <person name="Albersmeier A."/>
            <person name="Kalinowski J."/>
            <person name="Ruckert C."/>
        </authorList>
    </citation>
    <scope>NUCLEOTIDE SEQUENCE</scope>
    <source>
        <strain evidence="6">CGMCC 1.15725</strain>
    </source>
</reference>
<evidence type="ECO:0000256" key="2">
    <source>
        <dbReference type="ARBA" id="ARBA00022692"/>
    </source>
</evidence>
<feature type="transmembrane region" description="Helical" evidence="5">
    <location>
        <begin position="213"/>
        <end position="238"/>
    </location>
</feature>
<comment type="caution">
    <text evidence="6">The sequence shown here is derived from an EMBL/GenBank/DDBJ whole genome shotgun (WGS) entry which is preliminary data.</text>
</comment>
<feature type="transmembrane region" description="Helical" evidence="5">
    <location>
        <begin position="6"/>
        <end position="30"/>
    </location>
</feature>
<dbReference type="GO" id="GO:0016020">
    <property type="term" value="C:membrane"/>
    <property type="evidence" value="ECO:0007669"/>
    <property type="project" value="UniProtKB-SubCell"/>
</dbReference>
<keyword evidence="7" id="KW-1185">Reference proteome</keyword>
<sequence>MSRIVLALWAPLAPTPLLWIAVTLAAYLGARSLQRSAGGTPLLNPVLLAIAAVAALVLATGTPYGTYFQGAGFIHFLLGPATVALAIPLARNLPHVRRSLHGVGLALLAGSTTSITGGIGLVWLLGGSRAVALSMAPKAVTTPIAMAVSEEIGGIPGLTAALAIVGGIVAAIVGRRLLSWLKIDDWRAHGLAAGVAGSGVAAAQVAAEDGLGAAFAALGIALNGLLTALVVPLAPLLWR</sequence>
<evidence type="ECO:0000313" key="7">
    <source>
        <dbReference type="Proteomes" id="UP000646365"/>
    </source>
</evidence>
<dbReference type="InterPro" id="IPR007300">
    <property type="entry name" value="CidB/LrgB"/>
</dbReference>
<feature type="transmembrane region" description="Helical" evidence="5">
    <location>
        <begin position="67"/>
        <end position="90"/>
    </location>
</feature>
<keyword evidence="3 5" id="KW-1133">Transmembrane helix</keyword>
<protein>
    <submittedName>
        <fullName evidence="6">Membrane protein</fullName>
    </submittedName>
</protein>
<evidence type="ECO:0000256" key="1">
    <source>
        <dbReference type="ARBA" id="ARBA00004141"/>
    </source>
</evidence>
<dbReference type="EMBL" id="BMJQ01000010">
    <property type="protein sequence ID" value="GGF28686.1"/>
    <property type="molecule type" value="Genomic_DNA"/>
</dbReference>
<dbReference type="AlphaFoldDB" id="A0A8J2YVR2"/>
<gene>
    <name evidence="6" type="ORF">GCM10011611_38480</name>
</gene>
<dbReference type="Proteomes" id="UP000646365">
    <property type="component" value="Unassembled WGS sequence"/>
</dbReference>
<dbReference type="Pfam" id="PF04172">
    <property type="entry name" value="LrgB"/>
    <property type="match status" value="1"/>
</dbReference>
<evidence type="ECO:0000313" key="6">
    <source>
        <dbReference type="EMBL" id="GGF28686.1"/>
    </source>
</evidence>
<reference evidence="6" key="2">
    <citation type="submission" date="2020-09" db="EMBL/GenBank/DDBJ databases">
        <authorList>
            <person name="Sun Q."/>
            <person name="Zhou Y."/>
        </authorList>
    </citation>
    <scope>NUCLEOTIDE SEQUENCE</scope>
    <source>
        <strain evidence="6">CGMCC 1.15725</strain>
    </source>
</reference>
<feature type="transmembrane region" description="Helical" evidence="5">
    <location>
        <begin position="102"/>
        <end position="125"/>
    </location>
</feature>
<proteinExistence type="predicted"/>
<feature type="transmembrane region" description="Helical" evidence="5">
    <location>
        <begin position="155"/>
        <end position="174"/>
    </location>
</feature>
<keyword evidence="4 5" id="KW-0472">Membrane</keyword>